<feature type="transmembrane region" description="Helical" evidence="1">
    <location>
        <begin position="426"/>
        <end position="447"/>
    </location>
</feature>
<dbReference type="RefSeq" id="XP_020048851.1">
    <property type="nucleotide sequence ID" value="XM_020191169.1"/>
</dbReference>
<feature type="domain" description="Calcium channel YVC1-like C-terminal transmembrane" evidence="3">
    <location>
        <begin position="244"/>
        <end position="527"/>
    </location>
</feature>
<feature type="transmembrane region" description="Helical" evidence="1">
    <location>
        <begin position="366"/>
        <end position="384"/>
    </location>
</feature>
<organism evidence="4 5">
    <name type="scientific">Ascoidea rubescens DSM 1968</name>
    <dbReference type="NCBI Taxonomy" id="1344418"/>
    <lineage>
        <taxon>Eukaryota</taxon>
        <taxon>Fungi</taxon>
        <taxon>Dikarya</taxon>
        <taxon>Ascomycota</taxon>
        <taxon>Saccharomycotina</taxon>
        <taxon>Saccharomycetes</taxon>
        <taxon>Ascoideaceae</taxon>
        <taxon>Ascoidea</taxon>
    </lineage>
</organism>
<protein>
    <recommendedName>
        <fullName evidence="6">Ion transport domain-containing protein</fullName>
    </recommendedName>
</protein>
<dbReference type="InterPro" id="IPR056337">
    <property type="entry name" value="LHD_YVC1"/>
</dbReference>
<feature type="transmembrane region" description="Helical" evidence="1">
    <location>
        <begin position="325"/>
        <end position="345"/>
    </location>
</feature>
<evidence type="ECO:0000259" key="3">
    <source>
        <dbReference type="Pfam" id="PF23317"/>
    </source>
</evidence>
<dbReference type="InterPro" id="IPR052971">
    <property type="entry name" value="TRP_calcium_channel"/>
</dbReference>
<dbReference type="EMBL" id="KV454477">
    <property type="protein sequence ID" value="ODV62544.1"/>
    <property type="molecule type" value="Genomic_DNA"/>
</dbReference>
<evidence type="ECO:0008006" key="6">
    <source>
        <dbReference type="Google" id="ProtNLM"/>
    </source>
</evidence>
<gene>
    <name evidence="4" type="ORF">ASCRUDRAFT_55866</name>
</gene>
<keyword evidence="1" id="KW-0812">Transmembrane</keyword>
<dbReference type="GeneID" id="30964805"/>
<dbReference type="InParanoid" id="A0A1D2VLT4"/>
<keyword evidence="5" id="KW-1185">Reference proteome</keyword>
<evidence type="ECO:0000313" key="5">
    <source>
        <dbReference type="Proteomes" id="UP000095038"/>
    </source>
</evidence>
<reference evidence="5" key="1">
    <citation type="submission" date="2016-05" db="EMBL/GenBank/DDBJ databases">
        <title>Comparative genomics of biotechnologically important yeasts.</title>
        <authorList>
            <consortium name="DOE Joint Genome Institute"/>
            <person name="Riley R."/>
            <person name="Haridas S."/>
            <person name="Wolfe K.H."/>
            <person name="Lopes M.R."/>
            <person name="Hittinger C.T."/>
            <person name="Goker M."/>
            <person name="Salamov A."/>
            <person name="Wisecaver J."/>
            <person name="Long T.M."/>
            <person name="Aerts A.L."/>
            <person name="Barry K."/>
            <person name="Choi C."/>
            <person name="Clum A."/>
            <person name="Coughlan A.Y."/>
            <person name="Deshpande S."/>
            <person name="Douglass A.P."/>
            <person name="Hanson S.J."/>
            <person name="Klenk H.-P."/>
            <person name="Labutti K."/>
            <person name="Lapidus A."/>
            <person name="Lindquist E."/>
            <person name="Lipzen A."/>
            <person name="Meier-Kolthoff J.P."/>
            <person name="Ohm R.A."/>
            <person name="Otillar R.P."/>
            <person name="Pangilinan J."/>
            <person name="Peng Y."/>
            <person name="Rokas A."/>
            <person name="Rosa C.A."/>
            <person name="Scheuner C."/>
            <person name="Sibirny A.A."/>
            <person name="Slot J.C."/>
            <person name="Stielow J.B."/>
            <person name="Sun H."/>
            <person name="Kurtzman C.P."/>
            <person name="Blackwell M."/>
            <person name="Grigoriev I.V."/>
            <person name="Jeffries T.W."/>
        </authorList>
    </citation>
    <scope>NUCLEOTIDE SEQUENCE [LARGE SCALE GENOMIC DNA]</scope>
    <source>
        <strain evidence="5">DSM 1968</strain>
    </source>
</reference>
<keyword evidence="1" id="KW-1133">Transmembrane helix</keyword>
<dbReference type="FunCoup" id="A0A1D2VLT4">
    <property type="interactions" value="18"/>
</dbReference>
<dbReference type="AlphaFoldDB" id="A0A1D2VLT4"/>
<dbReference type="Pfam" id="PF23190">
    <property type="entry name" value="LHD_TRPY1"/>
    <property type="match status" value="1"/>
</dbReference>
<dbReference type="InterPro" id="IPR056336">
    <property type="entry name" value="YVC1_C"/>
</dbReference>
<dbReference type="Proteomes" id="UP000095038">
    <property type="component" value="Unassembled WGS sequence"/>
</dbReference>
<name>A0A1D2VLT4_9ASCO</name>
<keyword evidence="1" id="KW-0472">Membrane</keyword>
<proteinExistence type="predicted"/>
<accession>A0A1D2VLT4</accession>
<feature type="transmembrane region" description="Helical" evidence="1">
    <location>
        <begin position="284"/>
        <end position="305"/>
    </location>
</feature>
<sequence>MDIEVPYSSLIDDVESTEFPVPSPRQVLRIALNVKYVIDQIIQIQYEPDLLTCPDSRIINQKAVRLVLEAAGGKGDGAPNSSSRKYRAPLIFCLLKICWWNYKLSLTELHDAELYQSRLIASQQLAKLIIENEEDEKYLFINMLCKRYRITLNDRDSVPLNALELAVDQHSTIIIGSSGYQRCMKWLWRGWIVQSENDPSSYELYKDISSTSFLKHFNPDRIKSPLYQYILEIFFSLVYLLIFTFVINSHVGSNSMTAFETLFIIFTAGLILDEITKLYHVGYYYIGFWNVFNDFMYILIIIWFVIRCYGLSKDTSELRDKYDEFSYYILSCVSPLIWSRLLLYLDAQKFVGVMIVVLKVMMKESALFFFLLVIVIAGFLQGFIGLDTADGKRDVTDLVVGVMLRTVIDGGEFDVLDQFTPPFGNLLYSIYAFVVAVILLNILVALYNTAYQDIYDNALDEFMAIVAHKTLRYIRAPDENVFVPPLNLIEIAVIPLGWFLDKRNYKYINDTLMSFLYSPFLLYISFREVKDAKRVQYNRFKKTCDDANEYDYEWDLQDGYYSGDEDLQDAQNRIARGLRAQNLAESSDPEFLIDFKSFKKKVQNLVPPIEKGEDSGVGWQQYALYKKIEDLTDLVFELKEEIKTLKTKNE</sequence>
<feature type="transmembrane region" description="Helical" evidence="1">
    <location>
        <begin position="226"/>
        <end position="247"/>
    </location>
</feature>
<dbReference type="PANTHER" id="PTHR35859">
    <property type="entry name" value="NONSELECTIVE CATION CHANNEL PROTEIN"/>
    <property type="match status" value="1"/>
</dbReference>
<dbReference type="OrthoDB" id="301415at2759"/>
<dbReference type="Pfam" id="PF23317">
    <property type="entry name" value="YVC1_C"/>
    <property type="match status" value="1"/>
</dbReference>
<dbReference type="STRING" id="1344418.A0A1D2VLT4"/>
<evidence type="ECO:0000259" key="2">
    <source>
        <dbReference type="Pfam" id="PF23190"/>
    </source>
</evidence>
<feature type="transmembrane region" description="Helical" evidence="1">
    <location>
        <begin position="253"/>
        <end position="272"/>
    </location>
</feature>
<feature type="domain" description="YVC1 N-terminal linker helical" evidence="2">
    <location>
        <begin position="27"/>
        <end position="217"/>
    </location>
</feature>
<evidence type="ECO:0000256" key="1">
    <source>
        <dbReference type="SAM" id="Phobius"/>
    </source>
</evidence>
<evidence type="ECO:0000313" key="4">
    <source>
        <dbReference type="EMBL" id="ODV62544.1"/>
    </source>
</evidence>
<dbReference type="PANTHER" id="PTHR35859:SF4">
    <property type="entry name" value="MEMBRANE CHANNEL PROTEIN, PUTATIVE (AFU_ORTHOLOGUE AFUA_6G11300)-RELATED"/>
    <property type="match status" value="1"/>
</dbReference>